<evidence type="ECO:0000313" key="2">
    <source>
        <dbReference type="Proteomes" id="UP000729913"/>
    </source>
</evidence>
<name>A0A8J5UVW8_9HYME</name>
<comment type="caution">
    <text evidence="1">The sequence shown here is derived from an EMBL/GenBank/DDBJ whole genome shotgun (WGS) entry which is preliminary data.</text>
</comment>
<proteinExistence type="predicted"/>
<sequence>MSSLNTYLNNALQTNDRRRLSQSSVLQNRTLRWRKTRVLCSHTDSPRMYLFDWVSANPL</sequence>
<dbReference type="AlphaFoldDB" id="A0A8J5UVW8"/>
<dbReference type="Proteomes" id="UP000729913">
    <property type="component" value="Unassembled WGS sequence"/>
</dbReference>
<protein>
    <submittedName>
        <fullName evidence="1">Uncharacterized protein</fullName>
    </submittedName>
</protein>
<reference evidence="1" key="1">
    <citation type="submission" date="2020-03" db="EMBL/GenBank/DDBJ databases">
        <authorList>
            <person name="Chebbi M.A."/>
            <person name="Drezen J.M."/>
        </authorList>
    </citation>
    <scope>NUCLEOTIDE SEQUENCE</scope>
    <source>
        <tissue evidence="1">Whole body</tissue>
    </source>
</reference>
<accession>A0A8J5UVW8</accession>
<keyword evidence="2" id="KW-1185">Reference proteome</keyword>
<organism evidence="1 2">
    <name type="scientific">Cotesia typhae</name>
    <dbReference type="NCBI Taxonomy" id="2053667"/>
    <lineage>
        <taxon>Eukaryota</taxon>
        <taxon>Metazoa</taxon>
        <taxon>Ecdysozoa</taxon>
        <taxon>Arthropoda</taxon>
        <taxon>Hexapoda</taxon>
        <taxon>Insecta</taxon>
        <taxon>Pterygota</taxon>
        <taxon>Neoptera</taxon>
        <taxon>Endopterygota</taxon>
        <taxon>Hymenoptera</taxon>
        <taxon>Apocrita</taxon>
        <taxon>Ichneumonoidea</taxon>
        <taxon>Braconidae</taxon>
        <taxon>Microgastrinae</taxon>
        <taxon>Cotesia</taxon>
    </lineage>
</organism>
<gene>
    <name evidence="1" type="ORF">G9C98_001255</name>
</gene>
<evidence type="ECO:0000313" key="1">
    <source>
        <dbReference type="EMBL" id="KAG8034171.1"/>
    </source>
</evidence>
<dbReference type="EMBL" id="JAAOIC020000068">
    <property type="protein sequence ID" value="KAG8034171.1"/>
    <property type="molecule type" value="Genomic_DNA"/>
</dbReference>
<reference evidence="1" key="2">
    <citation type="submission" date="2021-04" db="EMBL/GenBank/DDBJ databases">
        <title>Genome-wide patterns of bracovirus chromosomal integration into multiple host tissues during parasitism.</title>
        <authorList>
            <person name="Chebbi M.A.C."/>
        </authorList>
    </citation>
    <scope>NUCLEOTIDE SEQUENCE</scope>
    <source>
        <tissue evidence="1">Whole body</tissue>
    </source>
</reference>